<feature type="transmembrane region" description="Helical" evidence="7">
    <location>
        <begin position="140"/>
        <end position="173"/>
    </location>
</feature>
<evidence type="ECO:0000256" key="7">
    <source>
        <dbReference type="SAM" id="Phobius"/>
    </source>
</evidence>
<feature type="transmembrane region" description="Helical" evidence="7">
    <location>
        <begin position="222"/>
        <end position="241"/>
    </location>
</feature>
<reference evidence="8 9" key="1">
    <citation type="submission" date="2023-04" db="EMBL/GenBank/DDBJ databases">
        <title>Antarctic isolates genomes.</title>
        <authorList>
            <person name="Dimov S.G."/>
        </authorList>
    </citation>
    <scope>NUCLEOTIDE SEQUENCE [LARGE SCALE GENOMIC DNA]</scope>
    <source>
        <strain evidence="8 9">AL19</strain>
    </source>
</reference>
<evidence type="ECO:0000256" key="5">
    <source>
        <dbReference type="ARBA" id="ARBA00022989"/>
    </source>
</evidence>
<dbReference type="InterPro" id="IPR003370">
    <property type="entry name" value="Chromate_transpt"/>
</dbReference>
<dbReference type="Pfam" id="PF02417">
    <property type="entry name" value="Chromate_transp"/>
    <property type="match status" value="2"/>
</dbReference>
<proteinExistence type="inferred from homology"/>
<feature type="transmembrane region" description="Helical" evidence="7">
    <location>
        <begin position="193"/>
        <end position="210"/>
    </location>
</feature>
<comment type="similarity">
    <text evidence="2">Belongs to the chromate ion transporter (CHR) (TC 2.A.51) family.</text>
</comment>
<keyword evidence="9" id="KW-1185">Reference proteome</keyword>
<evidence type="ECO:0000256" key="2">
    <source>
        <dbReference type="ARBA" id="ARBA00005262"/>
    </source>
</evidence>
<dbReference type="NCBIfam" id="TIGR00937">
    <property type="entry name" value="2A51"/>
    <property type="match status" value="1"/>
</dbReference>
<name>A0ABT6QY72_9BACL</name>
<keyword evidence="5 7" id="KW-1133">Transmembrane helix</keyword>
<dbReference type="PANTHER" id="PTHR33567">
    <property type="entry name" value="CHROMATE ION TRANSPORTER (EUROFUNG)"/>
    <property type="match status" value="1"/>
</dbReference>
<feature type="transmembrane region" description="Helical" evidence="7">
    <location>
        <begin position="320"/>
        <end position="337"/>
    </location>
</feature>
<keyword evidence="4 7" id="KW-0812">Transmembrane</keyword>
<gene>
    <name evidence="8" type="primary">chrA</name>
    <name evidence="8" type="ORF">QK289_01305</name>
</gene>
<evidence type="ECO:0000256" key="1">
    <source>
        <dbReference type="ARBA" id="ARBA00004651"/>
    </source>
</evidence>
<evidence type="ECO:0000256" key="3">
    <source>
        <dbReference type="ARBA" id="ARBA00022475"/>
    </source>
</evidence>
<keyword evidence="6 7" id="KW-0472">Membrane</keyword>
<comment type="subcellular location">
    <subcellularLocation>
        <location evidence="1">Cell membrane</location>
        <topology evidence="1">Multi-pass membrane protein</topology>
    </subcellularLocation>
</comment>
<keyword evidence="3" id="KW-1003">Cell membrane</keyword>
<evidence type="ECO:0000313" key="9">
    <source>
        <dbReference type="Proteomes" id="UP001243286"/>
    </source>
</evidence>
<protein>
    <submittedName>
        <fullName evidence="8">Chromate efflux transporter</fullName>
    </submittedName>
</protein>
<dbReference type="EMBL" id="JASBQV010000001">
    <property type="protein sequence ID" value="MDI3233625.1"/>
    <property type="molecule type" value="Genomic_DNA"/>
</dbReference>
<comment type="caution">
    <text evidence="8">The sequence shown here is derived from an EMBL/GenBank/DDBJ whole genome shotgun (WGS) entry which is preliminary data.</text>
</comment>
<dbReference type="PIRSF" id="PIRSF004810">
    <property type="entry name" value="ChrA"/>
    <property type="match status" value="1"/>
</dbReference>
<feature type="transmembrane region" description="Helical" evidence="7">
    <location>
        <begin position="109"/>
        <end position="128"/>
    </location>
</feature>
<organism evidence="8 9">
    <name type="scientific">Exiguobacterium antarcticum</name>
    <dbReference type="NCBI Taxonomy" id="132920"/>
    <lineage>
        <taxon>Bacteria</taxon>
        <taxon>Bacillati</taxon>
        <taxon>Bacillota</taxon>
        <taxon>Bacilli</taxon>
        <taxon>Bacillales</taxon>
        <taxon>Bacillales Family XII. Incertae Sedis</taxon>
        <taxon>Exiguobacterium</taxon>
    </lineage>
</organism>
<evidence type="ECO:0000256" key="6">
    <source>
        <dbReference type="ARBA" id="ARBA00023136"/>
    </source>
</evidence>
<evidence type="ECO:0000313" key="8">
    <source>
        <dbReference type="EMBL" id="MDI3233625.1"/>
    </source>
</evidence>
<dbReference type="Proteomes" id="UP001243286">
    <property type="component" value="Unassembled WGS sequence"/>
</dbReference>
<dbReference type="PANTHER" id="PTHR33567:SF3">
    <property type="entry name" value="CHROMATE ION TRANSPORTER (EUROFUNG)"/>
    <property type="match status" value="1"/>
</dbReference>
<feature type="transmembrane region" description="Helical" evidence="7">
    <location>
        <begin position="74"/>
        <end position="97"/>
    </location>
</feature>
<feature type="transmembrane region" description="Helical" evidence="7">
    <location>
        <begin position="286"/>
        <end position="308"/>
    </location>
</feature>
<accession>A0ABT6QY72</accession>
<sequence length="385" mass="40617">MNRWIEIFIVSLKLGLTSFGGPVAHLGYFYEEYVKRRKWVDEKAYADLVALCQFLPGPASSQVGMGIGLVRGGVIGAIISFIGFTLPSSILLVIFALLATEFNLAEAGFIHGLKLVAVAIVADAVLGMGTKLAVGPKRLFLMLLALAGVLLLAHPLAQVGVLILAALIGLFLFEDEPASGGKLDIRVPRLLSIGALVLFVVLLVATPILANVATGNVQLTSIMYSAGALVFGGGHVVLPFLQQSLVPDFLTGDSFLAGYAAAQAVPGPLFTFATYLGTVVNGLTGGILATLAIFLPGFLLVIGVLPFWDRVRSNKQVGRMLIGVNAAVVGILLAALYDPIFTSSVKTGADFFVAFGLFCLLRFYKQSPLRIVIIGALIGTIMNLI</sequence>
<feature type="transmembrane region" description="Helical" evidence="7">
    <location>
        <begin position="343"/>
        <end position="361"/>
    </location>
</feature>
<dbReference type="RefSeq" id="WP_014971238.1">
    <property type="nucleotide sequence ID" value="NZ_JASBQV010000001.1"/>
</dbReference>
<evidence type="ECO:0000256" key="4">
    <source>
        <dbReference type="ARBA" id="ARBA00022692"/>
    </source>
</evidence>
<dbReference type="InterPro" id="IPR014047">
    <property type="entry name" value="Chr_Tranpt_l_chain"/>
</dbReference>